<evidence type="ECO:0000259" key="5">
    <source>
        <dbReference type="Pfam" id="PF00535"/>
    </source>
</evidence>
<dbReference type="SUPFAM" id="SSF53448">
    <property type="entry name" value="Nucleotide-diphospho-sugar transferases"/>
    <property type="match status" value="1"/>
</dbReference>
<evidence type="ECO:0000313" key="7">
    <source>
        <dbReference type="Proteomes" id="UP000598174"/>
    </source>
</evidence>
<keyword evidence="3" id="KW-0328">Glycosyltransferase</keyword>
<gene>
    <name evidence="6" type="ORF">Afe05nite_50860</name>
</gene>
<sequence>MTPRADPTEKYAGDVPGLSVIVPVKDRVTELRRLLESIRRTAADHPFPIEVIVVDDSAPDAARQHAMNCDRLGARYLRGPRHVGAKRNVGARHADHGMLLFVDSDCQVTDGLFNHHYKTLRSAPDQVVAVAGPTRLIAGAGRMFEVARRSRRLNNAFDMPLEFESVGWATTSNLAVRKEAWNAVGGFPEDGLTVVAGEDVDFCLRLVRAGYRIVCDPEAVVLHDAGNSSSFSPVLRRLYTYGRSGSWLGARYPELRRWKVNPIVAVAATYALAKTLPTTRRRGGLLAAGVAAGILAIQSVDRRRGPTREETGYAVLAALLDWSADWGEAVAAVQLRRPGLLLTGFGWRDDPAFVPRAAVRPDDA</sequence>
<name>A0A919MB36_9ACTN</name>
<dbReference type="InterPro" id="IPR029044">
    <property type="entry name" value="Nucleotide-diphossugar_trans"/>
</dbReference>
<dbReference type="InterPro" id="IPR001173">
    <property type="entry name" value="Glyco_trans_2-like"/>
</dbReference>
<dbReference type="PANTHER" id="PTHR43179:SF12">
    <property type="entry name" value="GALACTOFURANOSYLTRANSFERASE GLFT2"/>
    <property type="match status" value="1"/>
</dbReference>
<dbReference type="RefSeq" id="WP_203819690.1">
    <property type="nucleotide sequence ID" value="NZ_BAAABP010000052.1"/>
</dbReference>
<dbReference type="Pfam" id="PF00535">
    <property type="entry name" value="Glycos_transf_2"/>
    <property type="match status" value="1"/>
</dbReference>
<comment type="similarity">
    <text evidence="2">Belongs to the glycosyltransferase 2 family.</text>
</comment>
<evidence type="ECO:0000256" key="3">
    <source>
        <dbReference type="ARBA" id="ARBA00022676"/>
    </source>
</evidence>
<dbReference type="GO" id="GO:0016757">
    <property type="term" value="F:glycosyltransferase activity"/>
    <property type="evidence" value="ECO:0007669"/>
    <property type="project" value="UniProtKB-KW"/>
</dbReference>
<dbReference type="Gene3D" id="3.90.550.10">
    <property type="entry name" value="Spore Coat Polysaccharide Biosynthesis Protein SpsA, Chain A"/>
    <property type="match status" value="1"/>
</dbReference>
<organism evidence="6 7">
    <name type="scientific">Paractinoplanes ferrugineus</name>
    <dbReference type="NCBI Taxonomy" id="113564"/>
    <lineage>
        <taxon>Bacteria</taxon>
        <taxon>Bacillati</taxon>
        <taxon>Actinomycetota</taxon>
        <taxon>Actinomycetes</taxon>
        <taxon>Micromonosporales</taxon>
        <taxon>Micromonosporaceae</taxon>
        <taxon>Paractinoplanes</taxon>
    </lineage>
</organism>
<evidence type="ECO:0000256" key="1">
    <source>
        <dbReference type="ARBA" id="ARBA00004776"/>
    </source>
</evidence>
<proteinExistence type="inferred from homology"/>
<comment type="caution">
    <text evidence="6">The sequence shown here is derived from an EMBL/GenBank/DDBJ whole genome shotgun (WGS) entry which is preliminary data.</text>
</comment>
<dbReference type="PANTHER" id="PTHR43179">
    <property type="entry name" value="RHAMNOSYLTRANSFERASE WBBL"/>
    <property type="match status" value="1"/>
</dbReference>
<feature type="domain" description="Glycosyltransferase 2-like" evidence="5">
    <location>
        <begin position="19"/>
        <end position="139"/>
    </location>
</feature>
<accession>A0A919MB36</accession>
<reference evidence="6" key="1">
    <citation type="submission" date="2021-01" db="EMBL/GenBank/DDBJ databases">
        <title>Whole genome shotgun sequence of Actinoplanes ferrugineus NBRC 15555.</title>
        <authorList>
            <person name="Komaki H."/>
            <person name="Tamura T."/>
        </authorList>
    </citation>
    <scope>NUCLEOTIDE SEQUENCE</scope>
    <source>
        <strain evidence="6">NBRC 15555</strain>
    </source>
</reference>
<evidence type="ECO:0000256" key="2">
    <source>
        <dbReference type="ARBA" id="ARBA00006739"/>
    </source>
</evidence>
<dbReference type="EMBL" id="BOMM01000047">
    <property type="protein sequence ID" value="GIE13246.1"/>
    <property type="molecule type" value="Genomic_DNA"/>
</dbReference>
<dbReference type="AlphaFoldDB" id="A0A919MB36"/>
<protein>
    <recommendedName>
        <fullName evidence="5">Glycosyltransferase 2-like domain-containing protein</fullName>
    </recommendedName>
</protein>
<evidence type="ECO:0000313" key="6">
    <source>
        <dbReference type="EMBL" id="GIE13246.1"/>
    </source>
</evidence>
<keyword evidence="4" id="KW-0808">Transferase</keyword>
<evidence type="ECO:0000256" key="4">
    <source>
        <dbReference type="ARBA" id="ARBA00022679"/>
    </source>
</evidence>
<dbReference type="Proteomes" id="UP000598174">
    <property type="component" value="Unassembled WGS sequence"/>
</dbReference>
<keyword evidence="7" id="KW-1185">Reference proteome</keyword>
<comment type="pathway">
    <text evidence="1">Cell wall biogenesis; cell wall polysaccharide biosynthesis.</text>
</comment>